<feature type="compositionally biased region" description="Low complexity" evidence="6">
    <location>
        <begin position="1"/>
        <end position="15"/>
    </location>
</feature>
<keyword evidence="10" id="KW-1185">Reference proteome</keyword>
<dbReference type="InterPro" id="IPR036259">
    <property type="entry name" value="MFS_trans_sf"/>
</dbReference>
<evidence type="ECO:0000256" key="1">
    <source>
        <dbReference type="ARBA" id="ARBA00004127"/>
    </source>
</evidence>
<dbReference type="HOGENOM" id="CLU_000960_22_3_1"/>
<evidence type="ECO:0000256" key="3">
    <source>
        <dbReference type="ARBA" id="ARBA00022692"/>
    </source>
</evidence>
<evidence type="ECO:0000256" key="6">
    <source>
        <dbReference type="SAM" id="MobiDB-lite"/>
    </source>
</evidence>
<dbReference type="FunCoup" id="G3J9P9">
    <property type="interactions" value="10"/>
</dbReference>
<feature type="domain" description="Major facilitator superfamily (MFS) profile" evidence="8">
    <location>
        <begin position="46"/>
        <end position="532"/>
    </location>
</feature>
<dbReference type="OrthoDB" id="3437016at2759"/>
<feature type="transmembrane region" description="Helical" evidence="7">
    <location>
        <begin position="368"/>
        <end position="389"/>
    </location>
</feature>
<dbReference type="AlphaFoldDB" id="G3J9P9"/>
<keyword evidence="5 7" id="KW-0472">Membrane</keyword>
<comment type="subcellular location">
    <subcellularLocation>
        <location evidence="1">Endomembrane system</location>
        <topology evidence="1">Multi-pass membrane protein</topology>
    </subcellularLocation>
</comment>
<dbReference type="GO" id="GO:0012505">
    <property type="term" value="C:endomembrane system"/>
    <property type="evidence" value="ECO:0007669"/>
    <property type="project" value="UniProtKB-SubCell"/>
</dbReference>
<dbReference type="InterPro" id="IPR020846">
    <property type="entry name" value="MFS_dom"/>
</dbReference>
<feature type="transmembrane region" description="Helical" evidence="7">
    <location>
        <begin position="305"/>
        <end position="328"/>
    </location>
</feature>
<dbReference type="Proteomes" id="UP000001610">
    <property type="component" value="Unassembled WGS sequence"/>
</dbReference>
<dbReference type="InParanoid" id="G3J9P9"/>
<protein>
    <submittedName>
        <fullName evidence="9">MFS multidrug transporter</fullName>
    </submittedName>
</protein>
<evidence type="ECO:0000259" key="8">
    <source>
        <dbReference type="PROSITE" id="PS50850"/>
    </source>
</evidence>
<dbReference type="eggNOG" id="KOG0254">
    <property type="taxonomic scope" value="Eukaryota"/>
</dbReference>
<feature type="transmembrane region" description="Helical" evidence="7">
    <location>
        <begin position="242"/>
        <end position="261"/>
    </location>
</feature>
<sequence>MPAPSVAAAPNASTPLLRDTWPEGRDDDDDEATPVLEVPPSTVLVIMCTSWLGIFIAAMDATVVATLAGPISSDLRSLSTLSWIATAYLVGSAASQPLCGRLTDVLGRGPGLVASHALFASGNLACGLARAPHAMVLGRAVAGVGGGGLTCIAALLASDLIPLRRRGVFQGVANLWYGAGAMVGGVAGGLLYDRTALGWRWAFLAQVPPSVLCAAAAWLLVGGAVPPKQSDRSLLARIDYTGALLTVSFVVLLLLGLSAGVPWTHPLPLTAVPLALLLLAAFVWWEGRRAAQPIIPVRLLGDPTVLAACAISALSVGVMMAALFYVPLYLQVRGETATMAGVKLLCAPASMPLGAMAVGYTMTVTGRYVGLTAASILVMGAGVAVFTAQHDRSSHWLTYTGLFLLGGGYTGVLTTTQIACIAAVEHAQQAVVTSAMYLARSLGGTIGLAVASAVYQNALRTGLWQAFEGRPDAGEQIRRILDHLGYLEQLPPDWRAGATKAFMDAFHATWLAMLVWAVLNLVCVYPMKNHKLHSTLKR</sequence>
<feature type="transmembrane region" description="Helical" evidence="7">
    <location>
        <begin position="140"/>
        <end position="161"/>
    </location>
</feature>
<evidence type="ECO:0000313" key="10">
    <source>
        <dbReference type="Proteomes" id="UP000001610"/>
    </source>
</evidence>
<reference evidence="9 10" key="1">
    <citation type="journal article" date="2011" name="Genome Biol.">
        <title>Genome sequence of the insect pathogenic fungus Cordyceps militaris, a valued traditional Chinese medicine.</title>
        <authorList>
            <person name="Zheng P."/>
            <person name="Xia Y."/>
            <person name="Xiao G."/>
            <person name="Xiong C."/>
            <person name="Hu X."/>
            <person name="Zhang S."/>
            <person name="Zheng H."/>
            <person name="Huang Y."/>
            <person name="Zhou Y."/>
            <person name="Wang S."/>
            <person name="Zhao G.P."/>
            <person name="Liu X."/>
            <person name="St Leger R.J."/>
            <person name="Wang C."/>
        </authorList>
    </citation>
    <scope>NUCLEOTIDE SEQUENCE [LARGE SCALE GENOMIC DNA]</scope>
    <source>
        <strain evidence="9 10">CM01</strain>
    </source>
</reference>
<feature type="transmembrane region" description="Helical" evidence="7">
    <location>
        <begin position="267"/>
        <end position="285"/>
    </location>
</feature>
<evidence type="ECO:0000256" key="7">
    <source>
        <dbReference type="SAM" id="Phobius"/>
    </source>
</evidence>
<dbReference type="GeneID" id="18165270"/>
<evidence type="ECO:0000256" key="2">
    <source>
        <dbReference type="ARBA" id="ARBA00022448"/>
    </source>
</evidence>
<feature type="transmembrane region" description="Helical" evidence="7">
    <location>
        <begin position="173"/>
        <end position="192"/>
    </location>
</feature>
<feature type="transmembrane region" description="Helical" evidence="7">
    <location>
        <begin position="436"/>
        <end position="455"/>
    </location>
</feature>
<feature type="transmembrane region" description="Helical" evidence="7">
    <location>
        <begin position="401"/>
        <end position="424"/>
    </location>
</feature>
<dbReference type="GO" id="GO:0000329">
    <property type="term" value="C:fungal-type vacuole membrane"/>
    <property type="evidence" value="ECO:0007669"/>
    <property type="project" value="TreeGrafter"/>
</dbReference>
<dbReference type="KEGG" id="cmt:CCM_03244"/>
<name>G3J9P9_CORMM</name>
<feature type="transmembrane region" description="Helical" evidence="7">
    <location>
        <begin position="508"/>
        <end position="527"/>
    </location>
</feature>
<dbReference type="PROSITE" id="PS50850">
    <property type="entry name" value="MFS"/>
    <property type="match status" value="1"/>
</dbReference>
<dbReference type="OMA" id="GIANIWY"/>
<evidence type="ECO:0000256" key="5">
    <source>
        <dbReference type="ARBA" id="ARBA00023136"/>
    </source>
</evidence>
<dbReference type="EMBL" id="JH126400">
    <property type="protein sequence ID" value="EGX94972.1"/>
    <property type="molecule type" value="Genomic_DNA"/>
</dbReference>
<dbReference type="GO" id="GO:0015174">
    <property type="term" value="F:basic amino acid transmembrane transporter activity"/>
    <property type="evidence" value="ECO:0007669"/>
    <property type="project" value="TreeGrafter"/>
</dbReference>
<gene>
    <name evidence="9" type="ORF">CCM_03244</name>
</gene>
<dbReference type="Gene3D" id="1.20.1250.20">
    <property type="entry name" value="MFS general substrate transporter like domains"/>
    <property type="match status" value="2"/>
</dbReference>
<feature type="transmembrane region" description="Helical" evidence="7">
    <location>
        <begin position="43"/>
        <end position="68"/>
    </location>
</feature>
<dbReference type="PANTHER" id="PTHR23501">
    <property type="entry name" value="MAJOR FACILITATOR SUPERFAMILY"/>
    <property type="match status" value="1"/>
</dbReference>
<dbReference type="SUPFAM" id="SSF103473">
    <property type="entry name" value="MFS general substrate transporter"/>
    <property type="match status" value="1"/>
</dbReference>
<dbReference type="PANTHER" id="PTHR23501:SF191">
    <property type="entry name" value="VACUOLAR BASIC AMINO ACID TRANSPORTER 4"/>
    <property type="match status" value="1"/>
</dbReference>
<keyword evidence="3 7" id="KW-0812">Transmembrane</keyword>
<dbReference type="VEuPathDB" id="FungiDB:CCM_03244"/>
<keyword evidence="2" id="KW-0813">Transport</keyword>
<evidence type="ECO:0000256" key="4">
    <source>
        <dbReference type="ARBA" id="ARBA00022989"/>
    </source>
</evidence>
<proteinExistence type="predicted"/>
<organism evidence="9 10">
    <name type="scientific">Cordyceps militaris (strain CM01)</name>
    <name type="common">Caterpillar fungus</name>
    <dbReference type="NCBI Taxonomy" id="983644"/>
    <lineage>
        <taxon>Eukaryota</taxon>
        <taxon>Fungi</taxon>
        <taxon>Dikarya</taxon>
        <taxon>Ascomycota</taxon>
        <taxon>Pezizomycotina</taxon>
        <taxon>Sordariomycetes</taxon>
        <taxon>Hypocreomycetidae</taxon>
        <taxon>Hypocreales</taxon>
        <taxon>Cordycipitaceae</taxon>
        <taxon>Cordyceps</taxon>
    </lineage>
</organism>
<feature type="region of interest" description="Disordered" evidence="6">
    <location>
        <begin position="1"/>
        <end position="35"/>
    </location>
</feature>
<dbReference type="Pfam" id="PF07690">
    <property type="entry name" value="MFS_1"/>
    <property type="match status" value="1"/>
</dbReference>
<dbReference type="RefSeq" id="XP_006668458.1">
    <property type="nucleotide sequence ID" value="XM_006668395.1"/>
</dbReference>
<keyword evidence="4 7" id="KW-1133">Transmembrane helix</keyword>
<feature type="transmembrane region" description="Helical" evidence="7">
    <location>
        <begin position="198"/>
        <end position="221"/>
    </location>
</feature>
<evidence type="ECO:0000313" key="9">
    <source>
        <dbReference type="EMBL" id="EGX94972.1"/>
    </source>
</evidence>
<dbReference type="InterPro" id="IPR011701">
    <property type="entry name" value="MFS"/>
</dbReference>
<accession>G3J9P9</accession>